<dbReference type="InterPro" id="IPR022675">
    <property type="entry name" value="G6P_DH_C"/>
</dbReference>
<sequence>MLRRRPELEIELVGAAGRTIPEDDWRAIVRDGLSEGGAPEEVVARQLEHTRYASVDVTDPAALGDLLASLPAGDPVVLYLALPPAISERATEALAQVERPEDLRVAIEKPFGADLASAQRFNALLAQILPEERVFRVDHFLGIATVLNILGLRFGNRVLSRVWNAVDVERIEVVYDEELALEGRAGYYDKAGALEDMLQSHLLLVAALLTMEEPARIDSVELRDLLTHALRAIHLWEDDPSVASRRARYTAGRIGDREIPAYVDEPGVDPSRGTETLAEVIVEVRNGRWKGVPIVLRSGKAIAGGRREARIDFRPVAHVPEGFGNEPVPDRLVLGMHPETITLTMACSGSEAALDFSTVDLYAQLSSSEMRPYGEILGRLIDGDLLLAVRGDMAEECWRIMSAVLEAWDAGEVPLEDYVAGSSGPQGWA</sequence>
<evidence type="ECO:0000256" key="4">
    <source>
        <dbReference type="ARBA" id="ARBA00023002"/>
    </source>
</evidence>
<dbReference type="EMBL" id="BSUJ01000005">
    <property type="protein sequence ID" value="GMA22124.1"/>
    <property type="molecule type" value="Genomic_DNA"/>
</dbReference>
<keyword evidence="10" id="KW-1185">Reference proteome</keyword>
<evidence type="ECO:0000313" key="9">
    <source>
        <dbReference type="EMBL" id="GMA22124.1"/>
    </source>
</evidence>
<keyword evidence="4" id="KW-0560">Oxidoreductase</keyword>
<dbReference type="InterPro" id="IPR022674">
    <property type="entry name" value="G6P_DH_NAD-bd"/>
</dbReference>
<reference evidence="8" key="1">
    <citation type="journal article" date="2014" name="Int. J. Syst. Evol. Microbiol.">
        <title>Complete genome of a new Firmicutes species belonging to the dominant human colonic microbiota ('Ruminococcus bicirculans') reveals two chromosomes and a selective capacity to utilize plant glucans.</title>
        <authorList>
            <consortium name="NISC Comparative Sequencing Program"/>
            <person name="Wegmann U."/>
            <person name="Louis P."/>
            <person name="Goesmann A."/>
            <person name="Henrissat B."/>
            <person name="Duncan S.H."/>
            <person name="Flint H.J."/>
        </authorList>
    </citation>
    <scope>NUCLEOTIDE SEQUENCE</scope>
    <source>
        <strain evidence="8">NBRC 105830</strain>
    </source>
</reference>
<evidence type="ECO:0000256" key="1">
    <source>
        <dbReference type="ARBA" id="ARBA00004937"/>
    </source>
</evidence>
<evidence type="ECO:0000259" key="7">
    <source>
        <dbReference type="Pfam" id="PF02781"/>
    </source>
</evidence>
<feature type="domain" description="Glucose-6-phosphate dehydrogenase NAD-binding" evidence="6">
    <location>
        <begin position="9"/>
        <end position="148"/>
    </location>
</feature>
<keyword evidence="5" id="KW-0119">Carbohydrate metabolism</keyword>
<gene>
    <name evidence="8" type="primary">zwf_2</name>
    <name evidence="9" type="synonym">zwf_3</name>
    <name evidence="8" type="ORF">GCM10025862_33960</name>
    <name evidence="9" type="ORF">GCM10025862_41470</name>
</gene>
<keyword evidence="2" id="KW-0313">Glucose metabolism</keyword>
<dbReference type="SUPFAM" id="SSF55347">
    <property type="entry name" value="Glyceraldehyde-3-phosphate dehydrogenase-like, C-terminal domain"/>
    <property type="match status" value="1"/>
</dbReference>
<dbReference type="Pfam" id="PF00479">
    <property type="entry name" value="G6PD_N"/>
    <property type="match status" value="1"/>
</dbReference>
<dbReference type="Gene3D" id="3.30.360.10">
    <property type="entry name" value="Dihydrodipicolinate Reductase, domain 2"/>
    <property type="match status" value="1"/>
</dbReference>
<reference evidence="10" key="2">
    <citation type="journal article" date="2019" name="Int. J. Syst. Evol. Microbiol.">
        <title>The Global Catalogue of Microorganisms (GCM) 10K type strain sequencing project: providing services to taxonomists for standard genome sequencing and annotation.</title>
        <authorList>
            <consortium name="The Broad Institute Genomics Platform"/>
            <consortium name="The Broad Institute Genome Sequencing Center for Infectious Disease"/>
            <person name="Wu L."/>
            <person name="Ma J."/>
        </authorList>
    </citation>
    <scope>NUCLEOTIDE SEQUENCE [LARGE SCALE GENOMIC DNA]</scope>
    <source>
        <strain evidence="10">NBRC 105830</strain>
    </source>
</reference>
<feature type="domain" description="Glucose-6-phosphate dehydrogenase C-terminal" evidence="7">
    <location>
        <begin position="152"/>
        <end position="426"/>
    </location>
</feature>
<organism evidence="8 10">
    <name type="scientific">Arsenicicoccus piscis</name>
    <dbReference type="NCBI Taxonomy" id="673954"/>
    <lineage>
        <taxon>Bacteria</taxon>
        <taxon>Bacillati</taxon>
        <taxon>Actinomycetota</taxon>
        <taxon>Actinomycetes</taxon>
        <taxon>Micrococcales</taxon>
        <taxon>Intrasporangiaceae</taxon>
        <taxon>Arsenicicoccus</taxon>
    </lineage>
</organism>
<evidence type="ECO:0000259" key="6">
    <source>
        <dbReference type="Pfam" id="PF00479"/>
    </source>
</evidence>
<dbReference type="Pfam" id="PF02781">
    <property type="entry name" value="G6PD_C"/>
    <property type="match status" value="1"/>
</dbReference>
<dbReference type="PANTHER" id="PTHR23429:SF0">
    <property type="entry name" value="GLUCOSE-6-PHOSPHATE 1-DEHYDROGENASE"/>
    <property type="match status" value="1"/>
</dbReference>
<dbReference type="PANTHER" id="PTHR23429">
    <property type="entry name" value="GLUCOSE-6-PHOSPHATE 1-DEHYDROGENASE G6PD"/>
    <property type="match status" value="1"/>
</dbReference>
<dbReference type="Gene3D" id="3.40.50.720">
    <property type="entry name" value="NAD(P)-binding Rossmann-like Domain"/>
    <property type="match status" value="1"/>
</dbReference>
<dbReference type="InterPro" id="IPR001282">
    <property type="entry name" value="G6P_DH"/>
</dbReference>
<dbReference type="PRINTS" id="PR00079">
    <property type="entry name" value="G6PDHDRGNASE"/>
</dbReference>
<evidence type="ECO:0000313" key="10">
    <source>
        <dbReference type="Proteomes" id="UP001157109"/>
    </source>
</evidence>
<dbReference type="NCBIfam" id="NF009492">
    <property type="entry name" value="PRK12853.1-3"/>
    <property type="match status" value="1"/>
</dbReference>
<evidence type="ECO:0000256" key="3">
    <source>
        <dbReference type="ARBA" id="ARBA00022857"/>
    </source>
</evidence>
<protein>
    <submittedName>
        <fullName evidence="8">Glucose-6-phosphate 1-dehydrogenase</fullName>
    </submittedName>
</protein>
<comment type="caution">
    <text evidence="8">The sequence shown here is derived from an EMBL/GenBank/DDBJ whole genome shotgun (WGS) entry which is preliminary data.</text>
</comment>
<evidence type="ECO:0000256" key="5">
    <source>
        <dbReference type="ARBA" id="ARBA00023277"/>
    </source>
</evidence>
<dbReference type="EMBL" id="BSUJ01000001">
    <property type="protein sequence ID" value="GMA21375.1"/>
    <property type="molecule type" value="Genomic_DNA"/>
</dbReference>
<name>A0ABQ6HUZ1_9MICO</name>
<evidence type="ECO:0000313" key="8">
    <source>
        <dbReference type="EMBL" id="GMA21375.1"/>
    </source>
</evidence>
<reference evidence="8" key="3">
    <citation type="submission" date="2023-02" db="EMBL/GenBank/DDBJ databases">
        <authorList>
            <person name="Sun Q."/>
            <person name="Mori K."/>
        </authorList>
    </citation>
    <scope>NUCLEOTIDE SEQUENCE</scope>
    <source>
        <strain evidence="8">NBRC 105830</strain>
    </source>
</reference>
<evidence type="ECO:0000256" key="2">
    <source>
        <dbReference type="ARBA" id="ARBA00022526"/>
    </source>
</evidence>
<keyword evidence="3" id="KW-0521">NADP</keyword>
<dbReference type="SUPFAM" id="SSF51735">
    <property type="entry name" value="NAD(P)-binding Rossmann-fold domains"/>
    <property type="match status" value="1"/>
</dbReference>
<accession>A0ABQ6HUZ1</accession>
<comment type="pathway">
    <text evidence="1">Carbohydrate degradation; pentose phosphate pathway; D-ribulose 5-phosphate from D-glucose 6-phosphate (oxidative stage): step 1/3.</text>
</comment>
<dbReference type="Proteomes" id="UP001157109">
    <property type="component" value="Unassembled WGS sequence"/>
</dbReference>
<dbReference type="InterPro" id="IPR036291">
    <property type="entry name" value="NAD(P)-bd_dom_sf"/>
</dbReference>
<proteinExistence type="predicted"/>